<proteinExistence type="predicted"/>
<evidence type="ECO:0000256" key="6">
    <source>
        <dbReference type="ARBA" id="ARBA00023136"/>
    </source>
</evidence>
<feature type="transmembrane region" description="Helical" evidence="8">
    <location>
        <begin position="139"/>
        <end position="158"/>
    </location>
</feature>
<keyword evidence="4 8" id="KW-0812">Transmembrane</keyword>
<evidence type="ECO:0000256" key="1">
    <source>
        <dbReference type="ARBA" id="ARBA00004651"/>
    </source>
</evidence>
<protein>
    <submittedName>
        <fullName evidence="9">MraY family glycosyltransferase</fullName>
        <ecNumber evidence="9">2.7.8.-</ecNumber>
    </submittedName>
</protein>
<dbReference type="Pfam" id="PF00953">
    <property type="entry name" value="Glycos_transf_4"/>
    <property type="match status" value="1"/>
</dbReference>
<evidence type="ECO:0000256" key="7">
    <source>
        <dbReference type="SAM" id="MobiDB-lite"/>
    </source>
</evidence>
<feature type="transmembrane region" description="Helical" evidence="8">
    <location>
        <begin position="80"/>
        <end position="100"/>
    </location>
</feature>
<sequence>MKVYLTLMAIAALVTYVATPAMRHLAFRVGAITAVRARDVHTTPIPRLGGIAIFLGLAVAGVVASAIPFLFPVFEAGREAWAVLGAAAIVCALGMIDDIFDLDWMAKLAGQFLAGLVLASGGVQLVTVPIAGVTIGSSYVSLIATVFVVVIAMNAVNFVDGLDGLAAGMIAIGGLAFFTYTYMLARSASPGDYSSLAAIVVALLVGACLGFLPHNVHPARIFMGDSGSMVLGLMLAAAAIIVTGQIDPAVVSERERIPAFIPILLPIMVLAVPLVDMTAAVVRRAARGDSPFSPDKHHLHHLLLRRGHSHRWAVTVLYIWTAVLSFGTISVVFLPLWGAALATGIGIAIAAAITFSPRLARFFSRQWRRAGHAVFALQRITPEGRQPDDAEADPAPAVAAAQGAVAAPPAPASSPVTRPEEEK</sequence>
<reference evidence="9" key="1">
    <citation type="submission" date="2023-06" db="EMBL/GenBank/DDBJ databases">
        <title>Sysu t00192.</title>
        <authorList>
            <person name="Gao L."/>
            <person name="Fang B.-Z."/>
            <person name="Li W.-J."/>
        </authorList>
    </citation>
    <scope>NUCLEOTIDE SEQUENCE</scope>
    <source>
        <strain evidence="9">SYSU T00192</strain>
    </source>
</reference>
<dbReference type="EMBL" id="JAUHPW010000002">
    <property type="protein sequence ID" value="MDN4474840.1"/>
    <property type="molecule type" value="Genomic_DNA"/>
</dbReference>
<keyword evidence="5 8" id="KW-1133">Transmembrane helix</keyword>
<evidence type="ECO:0000256" key="5">
    <source>
        <dbReference type="ARBA" id="ARBA00022989"/>
    </source>
</evidence>
<feature type="transmembrane region" description="Helical" evidence="8">
    <location>
        <begin position="195"/>
        <end position="216"/>
    </location>
</feature>
<feature type="transmembrane region" description="Helical" evidence="8">
    <location>
        <begin position="312"/>
        <end position="333"/>
    </location>
</feature>
<dbReference type="RefSeq" id="WP_301131251.1">
    <property type="nucleotide sequence ID" value="NZ_JAUHPW010000002.1"/>
</dbReference>
<dbReference type="Proteomes" id="UP001172728">
    <property type="component" value="Unassembled WGS sequence"/>
</dbReference>
<accession>A0ABT8G6R5</accession>
<feature type="transmembrane region" description="Helical" evidence="8">
    <location>
        <begin position="6"/>
        <end position="27"/>
    </location>
</feature>
<evidence type="ECO:0000256" key="4">
    <source>
        <dbReference type="ARBA" id="ARBA00022692"/>
    </source>
</evidence>
<feature type="transmembrane region" description="Helical" evidence="8">
    <location>
        <begin position="165"/>
        <end position="183"/>
    </location>
</feature>
<dbReference type="GO" id="GO:0016740">
    <property type="term" value="F:transferase activity"/>
    <property type="evidence" value="ECO:0007669"/>
    <property type="project" value="UniProtKB-KW"/>
</dbReference>
<dbReference type="PANTHER" id="PTHR22926:SF3">
    <property type="entry name" value="UNDECAPRENYL-PHOSPHATE ALPHA-N-ACETYLGLUCOSAMINYL 1-PHOSPHATE TRANSFERASE"/>
    <property type="match status" value="1"/>
</dbReference>
<keyword evidence="2" id="KW-1003">Cell membrane</keyword>
<dbReference type="PANTHER" id="PTHR22926">
    <property type="entry name" value="PHOSPHO-N-ACETYLMURAMOYL-PENTAPEPTIDE-TRANSFERASE"/>
    <property type="match status" value="1"/>
</dbReference>
<feature type="transmembrane region" description="Helical" evidence="8">
    <location>
        <begin position="48"/>
        <end position="74"/>
    </location>
</feature>
<comment type="caution">
    <text evidence="9">The sequence shown here is derived from an EMBL/GenBank/DDBJ whole genome shotgun (WGS) entry which is preliminary data.</text>
</comment>
<dbReference type="EC" id="2.7.8.-" evidence="9"/>
<evidence type="ECO:0000313" key="10">
    <source>
        <dbReference type="Proteomes" id="UP001172728"/>
    </source>
</evidence>
<feature type="region of interest" description="Disordered" evidence="7">
    <location>
        <begin position="382"/>
        <end position="423"/>
    </location>
</feature>
<feature type="transmembrane region" description="Helical" evidence="8">
    <location>
        <begin position="228"/>
        <end position="246"/>
    </location>
</feature>
<dbReference type="InterPro" id="IPR000715">
    <property type="entry name" value="Glycosyl_transferase_4"/>
</dbReference>
<organism evidence="9 10">
    <name type="scientific">Demequina litoralis</name>
    <dbReference type="NCBI Taxonomy" id="3051660"/>
    <lineage>
        <taxon>Bacteria</taxon>
        <taxon>Bacillati</taxon>
        <taxon>Actinomycetota</taxon>
        <taxon>Actinomycetes</taxon>
        <taxon>Micrococcales</taxon>
        <taxon>Demequinaceae</taxon>
        <taxon>Demequina</taxon>
    </lineage>
</organism>
<dbReference type="CDD" id="cd06853">
    <property type="entry name" value="GT_WecA_like"/>
    <property type="match status" value="1"/>
</dbReference>
<evidence type="ECO:0000256" key="3">
    <source>
        <dbReference type="ARBA" id="ARBA00022679"/>
    </source>
</evidence>
<feature type="transmembrane region" description="Helical" evidence="8">
    <location>
        <begin position="258"/>
        <end position="282"/>
    </location>
</feature>
<comment type="subcellular location">
    <subcellularLocation>
        <location evidence="1">Cell membrane</location>
        <topology evidence="1">Multi-pass membrane protein</topology>
    </subcellularLocation>
</comment>
<keyword evidence="3 9" id="KW-0808">Transferase</keyword>
<feature type="transmembrane region" description="Helical" evidence="8">
    <location>
        <begin position="339"/>
        <end position="360"/>
    </location>
</feature>
<evidence type="ECO:0000313" key="9">
    <source>
        <dbReference type="EMBL" id="MDN4474840.1"/>
    </source>
</evidence>
<keyword evidence="10" id="KW-1185">Reference proteome</keyword>
<name>A0ABT8G6R5_9MICO</name>
<evidence type="ECO:0000256" key="8">
    <source>
        <dbReference type="SAM" id="Phobius"/>
    </source>
</evidence>
<keyword evidence="6 8" id="KW-0472">Membrane</keyword>
<feature type="compositionally biased region" description="Low complexity" evidence="7">
    <location>
        <begin position="393"/>
        <end position="407"/>
    </location>
</feature>
<feature type="transmembrane region" description="Helical" evidence="8">
    <location>
        <begin position="112"/>
        <end position="133"/>
    </location>
</feature>
<gene>
    <name evidence="9" type="ORF">QQX09_03100</name>
</gene>
<evidence type="ECO:0000256" key="2">
    <source>
        <dbReference type="ARBA" id="ARBA00022475"/>
    </source>
</evidence>